<evidence type="ECO:0000313" key="12">
    <source>
        <dbReference type="Proteomes" id="UP000306985"/>
    </source>
</evidence>
<feature type="transmembrane region" description="Helical" evidence="9">
    <location>
        <begin position="33"/>
        <end position="52"/>
    </location>
</feature>
<accession>A0A4U6QJH0</accession>
<dbReference type="EMBL" id="SZZH01000001">
    <property type="protein sequence ID" value="TKV60222.1"/>
    <property type="molecule type" value="Genomic_DNA"/>
</dbReference>
<gene>
    <name evidence="11" type="ORF">FDO65_00345</name>
</gene>
<dbReference type="PANTHER" id="PTHR43562:SF1">
    <property type="entry name" value="NA(+)_H(+) ANTIPORTER YJBQ-RELATED"/>
    <property type="match status" value="1"/>
</dbReference>
<keyword evidence="6 9" id="KW-1133">Transmembrane helix</keyword>
<comment type="similarity">
    <text evidence="2">Belongs to the monovalent cation:proton antiporter 2 (CPA2) transporter (TC 2.A.37) family.</text>
</comment>
<protein>
    <submittedName>
        <fullName evidence="11">Cation:proton antiporter</fullName>
    </submittedName>
</protein>
<comment type="caution">
    <text evidence="11">The sequence shown here is derived from an EMBL/GenBank/DDBJ whole genome shotgun (WGS) entry which is preliminary data.</text>
</comment>
<feature type="transmembrane region" description="Helical" evidence="9">
    <location>
        <begin position="273"/>
        <end position="293"/>
    </location>
</feature>
<evidence type="ECO:0000256" key="9">
    <source>
        <dbReference type="SAM" id="Phobius"/>
    </source>
</evidence>
<proteinExistence type="inferred from homology"/>
<name>A0A4U6QJH0_9ACTN</name>
<feature type="transmembrane region" description="Helical" evidence="9">
    <location>
        <begin position="244"/>
        <end position="261"/>
    </location>
</feature>
<keyword evidence="8 9" id="KW-0472">Membrane</keyword>
<sequence>MNDDLYAVLGVALLAALAPLLMSGLARWVKIPLVVFEIALGIIVGPPLLGWIPPSDLVQTAANLGLVMLFFLAGNEIDVARIAGRPLRRAGLGWVVSLAGALVVALVAVTVVPAPSNAAIVYIAIALTSTALGTLMPVLRDAGELTTPFGTAVLAIGAAGEFGPLIAISIFLSGREPGPATVVLLFFVIIAAAALFLAARGPHRRLHRIISGTLHTSGQFAVRLVMVLVFALVGLSLWLDLDMLLGAFVAGALTRVLLSSAEKKDREVIESKLDGLGFGFVVPFFFITTGLTFDLSSLLSSPAALVLLPIFLVMLLVVRGLTGLFNRPRGAGGADTRALVLFTATGLPIIVAVTGIGVEAGDLQVPVATALVGAGMLSVLLFPLIALAHRPAAAAPAAVGPGETDEVPDEG</sequence>
<dbReference type="InterPro" id="IPR038770">
    <property type="entry name" value="Na+/solute_symporter_sf"/>
</dbReference>
<feature type="domain" description="Cation/H+ exchanger transmembrane" evidence="10">
    <location>
        <begin position="14"/>
        <end position="384"/>
    </location>
</feature>
<dbReference type="AlphaFoldDB" id="A0A4U6QJH0"/>
<dbReference type="Proteomes" id="UP000306985">
    <property type="component" value="Unassembled WGS sequence"/>
</dbReference>
<evidence type="ECO:0000256" key="8">
    <source>
        <dbReference type="ARBA" id="ARBA00023136"/>
    </source>
</evidence>
<evidence type="ECO:0000256" key="7">
    <source>
        <dbReference type="ARBA" id="ARBA00023065"/>
    </source>
</evidence>
<evidence type="ECO:0000313" key="11">
    <source>
        <dbReference type="EMBL" id="TKV60222.1"/>
    </source>
</evidence>
<dbReference type="RefSeq" id="WP_137447525.1">
    <property type="nucleotide sequence ID" value="NZ_SZZH01000001.1"/>
</dbReference>
<dbReference type="PANTHER" id="PTHR43562">
    <property type="entry name" value="NAPA-TYPE SODIUM/HYDROGEN ANTIPORTER"/>
    <property type="match status" value="1"/>
</dbReference>
<evidence type="ECO:0000256" key="6">
    <source>
        <dbReference type="ARBA" id="ARBA00022989"/>
    </source>
</evidence>
<keyword evidence="3" id="KW-0813">Transport</keyword>
<dbReference type="Gene3D" id="1.20.1530.20">
    <property type="match status" value="1"/>
</dbReference>
<feature type="transmembrane region" description="Helical" evidence="9">
    <location>
        <begin position="119"/>
        <end position="139"/>
    </location>
</feature>
<organism evidence="11 12">
    <name type="scientific">Nakamurella flava</name>
    <dbReference type="NCBI Taxonomy" id="2576308"/>
    <lineage>
        <taxon>Bacteria</taxon>
        <taxon>Bacillati</taxon>
        <taxon>Actinomycetota</taxon>
        <taxon>Actinomycetes</taxon>
        <taxon>Nakamurellales</taxon>
        <taxon>Nakamurellaceae</taxon>
        <taxon>Nakamurella</taxon>
    </lineage>
</organism>
<evidence type="ECO:0000256" key="2">
    <source>
        <dbReference type="ARBA" id="ARBA00005551"/>
    </source>
</evidence>
<feature type="transmembrane region" description="Helical" evidence="9">
    <location>
        <begin position="6"/>
        <end position="26"/>
    </location>
</feature>
<dbReference type="InterPro" id="IPR006153">
    <property type="entry name" value="Cation/H_exchanger_TM"/>
</dbReference>
<keyword evidence="7" id="KW-0406">Ion transport</keyword>
<evidence type="ECO:0000259" key="10">
    <source>
        <dbReference type="Pfam" id="PF00999"/>
    </source>
</evidence>
<feature type="transmembrane region" description="Helical" evidence="9">
    <location>
        <begin position="151"/>
        <end position="172"/>
    </location>
</feature>
<feature type="transmembrane region" description="Helical" evidence="9">
    <location>
        <begin position="339"/>
        <end position="358"/>
    </location>
</feature>
<dbReference type="OrthoDB" id="9793589at2"/>
<feature type="transmembrane region" description="Helical" evidence="9">
    <location>
        <begin position="58"/>
        <end position="79"/>
    </location>
</feature>
<evidence type="ECO:0000256" key="5">
    <source>
        <dbReference type="ARBA" id="ARBA00022692"/>
    </source>
</evidence>
<dbReference type="GO" id="GO:0016020">
    <property type="term" value="C:membrane"/>
    <property type="evidence" value="ECO:0007669"/>
    <property type="project" value="UniProtKB-SubCell"/>
</dbReference>
<evidence type="ECO:0000256" key="3">
    <source>
        <dbReference type="ARBA" id="ARBA00022448"/>
    </source>
</evidence>
<evidence type="ECO:0000256" key="1">
    <source>
        <dbReference type="ARBA" id="ARBA00004141"/>
    </source>
</evidence>
<feature type="transmembrane region" description="Helical" evidence="9">
    <location>
        <begin position="299"/>
        <end position="318"/>
    </location>
</feature>
<keyword evidence="4" id="KW-0050">Antiport</keyword>
<evidence type="ECO:0000256" key="4">
    <source>
        <dbReference type="ARBA" id="ARBA00022449"/>
    </source>
</evidence>
<feature type="transmembrane region" description="Helical" evidence="9">
    <location>
        <begin position="178"/>
        <end position="199"/>
    </location>
</feature>
<dbReference type="GO" id="GO:0015297">
    <property type="term" value="F:antiporter activity"/>
    <property type="evidence" value="ECO:0007669"/>
    <property type="project" value="UniProtKB-KW"/>
</dbReference>
<feature type="transmembrane region" description="Helical" evidence="9">
    <location>
        <begin position="91"/>
        <end position="113"/>
    </location>
</feature>
<feature type="transmembrane region" description="Helical" evidence="9">
    <location>
        <begin position="220"/>
        <end position="238"/>
    </location>
</feature>
<feature type="transmembrane region" description="Helical" evidence="9">
    <location>
        <begin position="364"/>
        <end position="387"/>
    </location>
</feature>
<comment type="subcellular location">
    <subcellularLocation>
        <location evidence="1">Membrane</location>
        <topology evidence="1">Multi-pass membrane protein</topology>
    </subcellularLocation>
</comment>
<dbReference type="GO" id="GO:1902600">
    <property type="term" value="P:proton transmembrane transport"/>
    <property type="evidence" value="ECO:0007669"/>
    <property type="project" value="InterPro"/>
</dbReference>
<keyword evidence="5 9" id="KW-0812">Transmembrane</keyword>
<reference evidence="11 12" key="1">
    <citation type="submission" date="2019-05" db="EMBL/GenBank/DDBJ databases">
        <title>Nakamurella sp. N5BH11, whole genome shotgun sequence.</title>
        <authorList>
            <person name="Tuo L."/>
        </authorList>
    </citation>
    <scope>NUCLEOTIDE SEQUENCE [LARGE SCALE GENOMIC DNA]</scope>
    <source>
        <strain evidence="11 12">N5BH11</strain>
    </source>
</reference>
<keyword evidence="12" id="KW-1185">Reference proteome</keyword>
<dbReference type="Pfam" id="PF00999">
    <property type="entry name" value="Na_H_Exchanger"/>
    <property type="match status" value="1"/>
</dbReference>